<name>A0A1I7TKD5_9PELO</name>
<keyword evidence="1" id="KW-1185">Reference proteome</keyword>
<dbReference type="WBParaSite" id="Csp11.Scaffold627.g6774.t1">
    <property type="protein sequence ID" value="Csp11.Scaffold627.g6774.t1"/>
    <property type="gene ID" value="Csp11.Scaffold627.g6774"/>
</dbReference>
<dbReference type="AlphaFoldDB" id="A0A1I7TKD5"/>
<organism evidence="1 2">
    <name type="scientific">Caenorhabditis tropicalis</name>
    <dbReference type="NCBI Taxonomy" id="1561998"/>
    <lineage>
        <taxon>Eukaryota</taxon>
        <taxon>Metazoa</taxon>
        <taxon>Ecdysozoa</taxon>
        <taxon>Nematoda</taxon>
        <taxon>Chromadorea</taxon>
        <taxon>Rhabditida</taxon>
        <taxon>Rhabditina</taxon>
        <taxon>Rhabditomorpha</taxon>
        <taxon>Rhabditoidea</taxon>
        <taxon>Rhabditidae</taxon>
        <taxon>Peloderinae</taxon>
        <taxon>Caenorhabditis</taxon>
    </lineage>
</organism>
<dbReference type="eggNOG" id="ENOG502SWQN">
    <property type="taxonomic scope" value="Eukaryota"/>
</dbReference>
<proteinExistence type="predicted"/>
<evidence type="ECO:0000313" key="2">
    <source>
        <dbReference type="WBParaSite" id="Csp11.Scaffold627.g6774.t1"/>
    </source>
</evidence>
<reference evidence="2" key="1">
    <citation type="submission" date="2016-11" db="UniProtKB">
        <authorList>
            <consortium name="WormBaseParasite"/>
        </authorList>
    </citation>
    <scope>IDENTIFICATION</scope>
</reference>
<accession>A0A1I7TKD5</accession>
<evidence type="ECO:0000313" key="1">
    <source>
        <dbReference type="Proteomes" id="UP000095282"/>
    </source>
</evidence>
<dbReference type="Proteomes" id="UP000095282">
    <property type="component" value="Unplaced"/>
</dbReference>
<dbReference type="STRING" id="1561998.A0A1I7TKD5"/>
<protein>
    <submittedName>
        <fullName evidence="2">DUF2040 domain-containing protein</fullName>
    </submittedName>
</protein>
<sequence>MKFKSSSRSTIVPGRRMITNQVAYHQAGIKENTSYLAEKTIAESSSILNDTQDDEERDWRKQGLTEKQIYLRLEDRRLKRIRNAENRLKKEMYGAKDFDELLEKHEYSERESDEEDVTIVAEGHRNIEVFAIPSLPKHLVSDKSMFKSPAVGAKGSGKAGLSCSTPKSANDVSMRSLRSLDISHVVAIDQLDVNRVNVHSKNVLIPIVEHAENSSLQKTFTIQKIQESIERSSTIQKDPETCEISSIQKTIELEEKKTISLQVTQTRVYCLKKHQILIVIQKKLRKVHRFSLRLLSLLMLLCSSQTFRKSWKMLCKVAKKPEVRRKLEGMS</sequence>